<keyword evidence="6" id="KW-0472">Membrane</keyword>
<keyword evidence="7" id="KW-0168">Coated pit</keyword>
<name>A0A059CXE9_EUCGR</name>
<dbReference type="GO" id="GO:0048268">
    <property type="term" value="P:clathrin coat assembly"/>
    <property type="evidence" value="ECO:0007669"/>
    <property type="project" value="InterPro"/>
</dbReference>
<dbReference type="STRING" id="71139.A0A059CXE9"/>
<dbReference type="GO" id="GO:0005545">
    <property type="term" value="F:1-phosphatidylinositol binding"/>
    <property type="evidence" value="ECO:0000318"/>
    <property type="project" value="GO_Central"/>
</dbReference>
<dbReference type="Gene3D" id="1.20.58.150">
    <property type="entry name" value="ANTH domain"/>
    <property type="match status" value="1"/>
</dbReference>
<dbReference type="InterPro" id="IPR014712">
    <property type="entry name" value="ANTH_dom_sf"/>
</dbReference>
<protein>
    <recommendedName>
        <fullName evidence="10">ENTH domain-containing protein</fullName>
    </recommendedName>
</protein>
<dbReference type="GO" id="GO:0072583">
    <property type="term" value="P:clathrin-dependent endocytosis"/>
    <property type="evidence" value="ECO:0000318"/>
    <property type="project" value="GO_Central"/>
</dbReference>
<dbReference type="GO" id="GO:0000149">
    <property type="term" value="F:SNARE binding"/>
    <property type="evidence" value="ECO:0000318"/>
    <property type="project" value="GO_Central"/>
</dbReference>
<dbReference type="GO" id="GO:0032050">
    <property type="term" value="F:clathrin heavy chain binding"/>
    <property type="evidence" value="ECO:0000318"/>
    <property type="project" value="GO_Central"/>
</dbReference>
<dbReference type="Gene3D" id="1.25.40.90">
    <property type="match status" value="1"/>
</dbReference>
<dbReference type="SMART" id="SM00273">
    <property type="entry name" value="ENTH"/>
    <property type="match status" value="1"/>
</dbReference>
<evidence type="ECO:0000256" key="6">
    <source>
        <dbReference type="ARBA" id="ARBA00023136"/>
    </source>
</evidence>
<dbReference type="InterPro" id="IPR011417">
    <property type="entry name" value="ANTH_dom"/>
</dbReference>
<dbReference type="InterPro" id="IPR013809">
    <property type="entry name" value="ENTH"/>
</dbReference>
<keyword evidence="4" id="KW-0254">Endocytosis</keyword>
<evidence type="ECO:0000256" key="9">
    <source>
        <dbReference type="SAM" id="MobiDB-lite"/>
    </source>
</evidence>
<sequence>MSQSTIRKTLEAVKDQTRINFAKVGRQSSKYVDACVSALLKQLSKTHYYIVALKSLVVVHRLLNDGDPIFHEEIMYATKRGARLLNLSDFRDEAHSNSWDHSAFVRTYAMYMDQRLKLILANGGGSVHSEDSYGNRDDFRSQPPRGNDYDYGDYRGEYGNYGGMRSSRSYGDMSDGVAVLAVLLDEFFDMEYHDCVKAFNAYASAAEQIDELIAFYNRCKDTGVARSSEYHEVQRITSKLFKTLEEFAMDRAKRPKSPERREELPPVAQEEEPVPDMNEIKALPAPENYTPGDDQDNKFALALFAGPPANIGNSSWEAFPSNGEPEVTSAWQTPAAESGKENWELALRGALGGGLDPLLLNGMYDQGMVRQHVSTAQLTGGSVSSVALPGLGKSATPVLALPAPDGNVQTVNQDSFAASSSISPPSYQYATDGMRGQATLAKIGGTGYCAPGPPVMPYGMPPVKGMGPPTGYFTIRSFLYSGVRVLGRGKSEPREILFGEDIWMLTSNAS</sequence>
<evidence type="ECO:0000313" key="11">
    <source>
        <dbReference type="EMBL" id="KCW83027.1"/>
    </source>
</evidence>
<dbReference type="CDD" id="cd16987">
    <property type="entry name" value="ANTH_N_AP180_plant"/>
    <property type="match status" value="1"/>
</dbReference>
<evidence type="ECO:0000256" key="4">
    <source>
        <dbReference type="ARBA" id="ARBA00022583"/>
    </source>
</evidence>
<evidence type="ECO:0000256" key="2">
    <source>
        <dbReference type="ARBA" id="ARBA00004555"/>
    </source>
</evidence>
<dbReference type="GO" id="GO:0030136">
    <property type="term" value="C:clathrin-coated vesicle"/>
    <property type="evidence" value="ECO:0000318"/>
    <property type="project" value="GO_Central"/>
</dbReference>
<feature type="domain" description="ENTH" evidence="10">
    <location>
        <begin position="1"/>
        <end position="126"/>
    </location>
</feature>
<accession>A0A059CXE9</accession>
<dbReference type="GO" id="GO:0005546">
    <property type="term" value="F:phosphatidylinositol-4,5-bisphosphate binding"/>
    <property type="evidence" value="ECO:0000318"/>
    <property type="project" value="GO_Central"/>
</dbReference>
<dbReference type="Gramene" id="KCW83027">
    <property type="protein sequence ID" value="KCW83027"/>
    <property type="gene ID" value="EUGRSUZ_C04404"/>
</dbReference>
<evidence type="ECO:0000256" key="8">
    <source>
        <dbReference type="ARBA" id="ARBA00023329"/>
    </source>
</evidence>
<feature type="compositionally biased region" description="Basic and acidic residues" evidence="9">
    <location>
        <begin position="251"/>
        <end position="264"/>
    </location>
</feature>
<evidence type="ECO:0000256" key="1">
    <source>
        <dbReference type="ARBA" id="ARBA00004132"/>
    </source>
</evidence>
<dbReference type="EMBL" id="KK198755">
    <property type="protein sequence ID" value="KCW83027.1"/>
    <property type="molecule type" value="Genomic_DNA"/>
</dbReference>
<dbReference type="PANTHER" id="PTHR22951:SF13">
    <property type="entry name" value="ASSEMBLY PROTEIN, PUTATIVE, EXPRESSED-RELATED"/>
    <property type="match status" value="1"/>
</dbReference>
<reference evidence="11" key="1">
    <citation type="submission" date="2013-07" db="EMBL/GenBank/DDBJ databases">
        <title>The genome of Eucalyptus grandis.</title>
        <authorList>
            <person name="Schmutz J."/>
            <person name="Hayes R."/>
            <person name="Myburg A."/>
            <person name="Tuskan G."/>
            <person name="Grattapaglia D."/>
            <person name="Rokhsar D.S."/>
        </authorList>
    </citation>
    <scope>NUCLEOTIDE SEQUENCE</scope>
    <source>
        <tissue evidence="11">Leaf extractions</tissue>
    </source>
</reference>
<proteinExistence type="predicted"/>
<organism evidence="11">
    <name type="scientific">Eucalyptus grandis</name>
    <name type="common">Flooded gum</name>
    <dbReference type="NCBI Taxonomy" id="71139"/>
    <lineage>
        <taxon>Eukaryota</taxon>
        <taxon>Viridiplantae</taxon>
        <taxon>Streptophyta</taxon>
        <taxon>Embryophyta</taxon>
        <taxon>Tracheophyta</taxon>
        <taxon>Spermatophyta</taxon>
        <taxon>Magnoliopsida</taxon>
        <taxon>eudicotyledons</taxon>
        <taxon>Gunneridae</taxon>
        <taxon>Pentapetalae</taxon>
        <taxon>rosids</taxon>
        <taxon>malvids</taxon>
        <taxon>Myrtales</taxon>
        <taxon>Myrtaceae</taxon>
        <taxon>Myrtoideae</taxon>
        <taxon>Eucalypteae</taxon>
        <taxon>Eucalyptus</taxon>
    </lineage>
</organism>
<comment type="subcellular location">
    <subcellularLocation>
        <location evidence="1">Cytoplasmic vesicle</location>
        <location evidence="1">Clathrin-coated vesicle</location>
    </subcellularLocation>
    <subcellularLocation>
        <location evidence="2">Golgi apparatus</location>
    </subcellularLocation>
    <subcellularLocation>
        <location evidence="3">Membrane</location>
        <location evidence="3">Clathrin-coated pit</location>
    </subcellularLocation>
</comment>
<dbReference type="GO" id="GO:0006900">
    <property type="term" value="P:vesicle budding from membrane"/>
    <property type="evidence" value="ECO:0000318"/>
    <property type="project" value="GO_Central"/>
</dbReference>
<feature type="region of interest" description="Disordered" evidence="9">
    <location>
        <begin position="126"/>
        <end position="146"/>
    </location>
</feature>
<dbReference type="InterPro" id="IPR008942">
    <property type="entry name" value="ENTH_VHS"/>
</dbReference>
<evidence type="ECO:0000256" key="5">
    <source>
        <dbReference type="ARBA" id="ARBA00023034"/>
    </source>
</evidence>
<evidence type="ECO:0000259" key="10">
    <source>
        <dbReference type="PROSITE" id="PS50942"/>
    </source>
</evidence>
<keyword evidence="8" id="KW-0968">Cytoplasmic vesicle</keyword>
<dbReference type="GO" id="GO:0005905">
    <property type="term" value="C:clathrin-coated pit"/>
    <property type="evidence" value="ECO:0000318"/>
    <property type="project" value="GO_Central"/>
</dbReference>
<dbReference type="InterPro" id="IPR048050">
    <property type="entry name" value="ANTH_N_plant"/>
</dbReference>
<dbReference type="SUPFAM" id="SSF48464">
    <property type="entry name" value="ENTH/VHS domain"/>
    <property type="match status" value="1"/>
</dbReference>
<keyword evidence="5" id="KW-0333">Golgi apparatus</keyword>
<gene>
    <name evidence="11" type="ORF">EUGRSUZ_C04404</name>
</gene>
<evidence type="ECO:0000256" key="3">
    <source>
        <dbReference type="ARBA" id="ARBA00004600"/>
    </source>
</evidence>
<dbReference type="PROSITE" id="PS50942">
    <property type="entry name" value="ENTH"/>
    <property type="match status" value="1"/>
</dbReference>
<feature type="compositionally biased region" description="Basic and acidic residues" evidence="9">
    <location>
        <begin position="128"/>
        <end position="140"/>
    </location>
</feature>
<dbReference type="PANTHER" id="PTHR22951">
    <property type="entry name" value="CLATHRIN ASSEMBLY PROTEIN"/>
    <property type="match status" value="1"/>
</dbReference>
<dbReference type="AlphaFoldDB" id="A0A059CXE9"/>
<dbReference type="Pfam" id="PF07651">
    <property type="entry name" value="ANTH"/>
    <property type="match status" value="2"/>
</dbReference>
<dbReference type="SUPFAM" id="SSF89009">
    <property type="entry name" value="GAT-like domain"/>
    <property type="match status" value="1"/>
</dbReference>
<dbReference type="OMA" id="IFHEEIM"/>
<dbReference type="GO" id="GO:0005794">
    <property type="term" value="C:Golgi apparatus"/>
    <property type="evidence" value="ECO:0007669"/>
    <property type="project" value="UniProtKB-SubCell"/>
</dbReference>
<dbReference type="InParanoid" id="A0A059CXE9"/>
<dbReference type="InterPro" id="IPR045192">
    <property type="entry name" value="AP180-like"/>
</dbReference>
<feature type="region of interest" description="Disordered" evidence="9">
    <location>
        <begin position="251"/>
        <end position="274"/>
    </location>
</feature>
<evidence type="ECO:0000256" key="7">
    <source>
        <dbReference type="ARBA" id="ARBA00023176"/>
    </source>
</evidence>